<feature type="region of interest" description="Disordered" evidence="2">
    <location>
        <begin position="447"/>
        <end position="567"/>
    </location>
</feature>
<accession>A0A6A6G1Y7</accession>
<feature type="region of interest" description="Disordered" evidence="2">
    <location>
        <begin position="608"/>
        <end position="720"/>
    </location>
</feature>
<gene>
    <name evidence="3" type="ORF">BDZ85DRAFT_268271</name>
</gene>
<keyword evidence="4" id="KW-1185">Reference proteome</keyword>
<dbReference type="AlphaFoldDB" id="A0A6A6G1Y7"/>
<feature type="coiled-coil region" evidence="1">
    <location>
        <begin position="207"/>
        <end position="255"/>
    </location>
</feature>
<evidence type="ECO:0000256" key="2">
    <source>
        <dbReference type="SAM" id="MobiDB-lite"/>
    </source>
</evidence>
<reference evidence="4" key="1">
    <citation type="journal article" date="2020" name="Stud. Mycol.">
        <title>101 Dothideomycetes genomes: A test case for predicting lifestyles and emergence of pathogens.</title>
        <authorList>
            <person name="Haridas S."/>
            <person name="Albert R."/>
            <person name="Binder M."/>
            <person name="Bloem J."/>
            <person name="LaButti K."/>
            <person name="Salamov A."/>
            <person name="Andreopoulos B."/>
            <person name="Baker S."/>
            <person name="Barry K."/>
            <person name="Bills G."/>
            <person name="Bluhm B."/>
            <person name="Cannon C."/>
            <person name="Castanera R."/>
            <person name="Culley D."/>
            <person name="Daum C."/>
            <person name="Ezra D."/>
            <person name="Gonzalez J."/>
            <person name="Henrissat B."/>
            <person name="Kuo A."/>
            <person name="Liang C."/>
            <person name="Lipzen A."/>
            <person name="Lutzoni F."/>
            <person name="Magnuson J."/>
            <person name="Mondo S."/>
            <person name="Nolan M."/>
            <person name="Ohm R."/>
            <person name="Pangilinan J."/>
            <person name="Park H.-J."/>
            <person name="Ramirez L."/>
            <person name="Alfaro M."/>
            <person name="Sun H."/>
            <person name="Tritt A."/>
            <person name="Yoshinaga Y."/>
            <person name="Zwiers L.-H."/>
            <person name="Turgeon B."/>
            <person name="Goodwin S."/>
            <person name="Spatafora J."/>
            <person name="Crous P."/>
            <person name="Grigoriev I."/>
        </authorList>
    </citation>
    <scope>NUCLEOTIDE SEQUENCE [LARGE SCALE GENOMIC DNA]</scope>
    <source>
        <strain evidence="4">CECT 20119</strain>
    </source>
</reference>
<name>A0A6A6G1Y7_9PEZI</name>
<evidence type="ECO:0000313" key="4">
    <source>
        <dbReference type="Proteomes" id="UP000799538"/>
    </source>
</evidence>
<sequence>MHALRINPNQLASVEARCIDAGRRTRQAFRELEKQKSRAARLEELEHAAKYHPQRLRVDIAVLEDAVGKFEDDPESLLLPNSLNHNPEATYWEQVFLPADKEIREAFHSARVPHDKNGGWSMRQVEVAVRQLIVLAKQAKAFQKQAQDLLKENKAMKQEVARRSVLDGSTSRAGASKHGGSTSSGSQSSFITGDDAGKDAAALAAKLSDTEVDITVAQKQLEDANIQNEELKASIAALQNRNESLNKQVIRLTSSGDGSTNLEMESALRNLQENETVREQAHTQETRRLTYDHISQKRALEDELLNLNGVLAHVRGQLSTFQKLHKAQRDELEKQGRVHQGELKSVQKALDANRSECEALSVKLAGGSEGSSEIIIALQAAIKDATHASRRMFEAAAVPAVSQQPVEDTSLVRKLKQISDNAAAIRSARGKSNLSTASWDVSYNLADQSPRPDLDHRESTTRAPVAPRSGKVAQPKTRHQDKAISGSTLPPPQRTFGSVGRFAPAGEPDRSAPAGGSTPVSGSAPTSRDVPAGRHPLGGTFQQRAFGVPRERENTPSEATITPATSVSGASPVHYNFGRGSRELGLLGGKMHLKEHAPGSPPLHCDYDDSDMGKSFPKPPPLPREDPLTAKPKPSLMEQAVRKMTADAERNNRRMQEEIVRGLARSPAPLPGLNASGRASPFANRQPQAWTPRDTRRVTESEQGPELYNPTPANCRKAPK</sequence>
<feature type="region of interest" description="Disordered" evidence="2">
    <location>
        <begin position="160"/>
        <end position="192"/>
    </location>
</feature>
<evidence type="ECO:0000256" key="1">
    <source>
        <dbReference type="SAM" id="Coils"/>
    </source>
</evidence>
<protein>
    <recommendedName>
        <fullName evidence="5">Up-regulated during septation-domain-containing protein</fullName>
    </recommendedName>
</protein>
<organism evidence="3 4">
    <name type="scientific">Elsinoe ampelina</name>
    <dbReference type="NCBI Taxonomy" id="302913"/>
    <lineage>
        <taxon>Eukaryota</taxon>
        <taxon>Fungi</taxon>
        <taxon>Dikarya</taxon>
        <taxon>Ascomycota</taxon>
        <taxon>Pezizomycotina</taxon>
        <taxon>Dothideomycetes</taxon>
        <taxon>Dothideomycetidae</taxon>
        <taxon>Myriangiales</taxon>
        <taxon>Elsinoaceae</taxon>
        <taxon>Elsinoe</taxon>
    </lineage>
</organism>
<feature type="compositionally biased region" description="Polar residues" evidence="2">
    <location>
        <begin position="556"/>
        <end position="567"/>
    </location>
</feature>
<feature type="compositionally biased region" description="Basic and acidic residues" evidence="2">
    <location>
        <begin position="640"/>
        <end position="660"/>
    </location>
</feature>
<feature type="coiled-coil region" evidence="1">
    <location>
        <begin position="132"/>
        <end position="159"/>
    </location>
</feature>
<dbReference type="EMBL" id="ML992515">
    <property type="protein sequence ID" value="KAF2219746.1"/>
    <property type="molecule type" value="Genomic_DNA"/>
</dbReference>
<feature type="compositionally biased region" description="Low complexity" evidence="2">
    <location>
        <begin position="174"/>
        <end position="189"/>
    </location>
</feature>
<dbReference type="Proteomes" id="UP000799538">
    <property type="component" value="Unassembled WGS sequence"/>
</dbReference>
<feature type="compositionally biased region" description="Basic and acidic residues" evidence="2">
    <location>
        <begin position="450"/>
        <end position="460"/>
    </location>
</feature>
<evidence type="ECO:0000313" key="3">
    <source>
        <dbReference type="EMBL" id="KAF2219746.1"/>
    </source>
</evidence>
<proteinExistence type="predicted"/>
<evidence type="ECO:0008006" key="5">
    <source>
        <dbReference type="Google" id="ProtNLM"/>
    </source>
</evidence>
<keyword evidence="1" id="KW-0175">Coiled coil</keyword>